<feature type="domain" description="Fibronectin type III-like" evidence="5">
    <location>
        <begin position="617"/>
        <end position="686"/>
    </location>
</feature>
<dbReference type="InterPro" id="IPR002772">
    <property type="entry name" value="Glyco_hydro_3_C"/>
</dbReference>
<gene>
    <name evidence="6" type="ORF">B0I33_10925</name>
</gene>
<evidence type="ECO:0000259" key="5">
    <source>
        <dbReference type="SMART" id="SM01217"/>
    </source>
</evidence>
<evidence type="ECO:0000256" key="4">
    <source>
        <dbReference type="SAM" id="SignalP"/>
    </source>
</evidence>
<dbReference type="SUPFAM" id="SSF51445">
    <property type="entry name" value="(Trans)glycosidases"/>
    <property type="match status" value="1"/>
</dbReference>
<dbReference type="Gene3D" id="2.60.40.10">
    <property type="entry name" value="Immunoglobulins"/>
    <property type="match status" value="1"/>
</dbReference>
<dbReference type="InterPro" id="IPR026891">
    <property type="entry name" value="Fn3-like"/>
</dbReference>
<reference evidence="6 7" key="1">
    <citation type="submission" date="2018-03" db="EMBL/GenBank/DDBJ databases">
        <title>Genomic Encyclopedia of Type Strains, Phase III (KMG-III): the genomes of soil and plant-associated and newly described type strains.</title>
        <authorList>
            <person name="Whitman W."/>
        </authorList>
    </citation>
    <scope>NUCLEOTIDE SEQUENCE [LARGE SCALE GENOMIC DNA]</scope>
    <source>
        <strain evidence="6 7">CGMCC 4.7125</strain>
    </source>
</reference>
<dbReference type="Pfam" id="PF01915">
    <property type="entry name" value="Glyco_hydro_3_C"/>
    <property type="match status" value="1"/>
</dbReference>
<dbReference type="InterPro" id="IPR017853">
    <property type="entry name" value="GH"/>
</dbReference>
<dbReference type="PRINTS" id="PR00133">
    <property type="entry name" value="GLHYDRLASE3"/>
</dbReference>
<dbReference type="InterPro" id="IPR050288">
    <property type="entry name" value="Cellulose_deg_GH3"/>
</dbReference>
<dbReference type="AlphaFoldDB" id="A0A2T0LPW3"/>
<feature type="signal peptide" evidence="4">
    <location>
        <begin position="1"/>
        <end position="26"/>
    </location>
</feature>
<dbReference type="Pfam" id="PF14310">
    <property type="entry name" value="Fn3-like"/>
    <property type="match status" value="1"/>
</dbReference>
<evidence type="ECO:0000313" key="6">
    <source>
        <dbReference type="EMBL" id="PRX45364.1"/>
    </source>
</evidence>
<name>A0A2T0LPW3_9PSEU</name>
<dbReference type="PANTHER" id="PTHR42715">
    <property type="entry name" value="BETA-GLUCOSIDASE"/>
    <property type="match status" value="1"/>
</dbReference>
<dbReference type="Gene3D" id="3.40.50.1700">
    <property type="entry name" value="Glycoside hydrolase family 3 C-terminal domain"/>
    <property type="match status" value="1"/>
</dbReference>
<feature type="region of interest" description="Disordered" evidence="3">
    <location>
        <begin position="700"/>
        <end position="721"/>
    </location>
</feature>
<keyword evidence="2 6" id="KW-0378">Hydrolase</keyword>
<keyword evidence="7" id="KW-1185">Reference proteome</keyword>
<dbReference type="InterPro" id="IPR036881">
    <property type="entry name" value="Glyco_hydro_3_C_sf"/>
</dbReference>
<dbReference type="InterPro" id="IPR013783">
    <property type="entry name" value="Ig-like_fold"/>
</dbReference>
<dbReference type="SMART" id="SM01217">
    <property type="entry name" value="Fn3_like"/>
    <property type="match status" value="1"/>
</dbReference>
<comment type="caution">
    <text evidence="6">The sequence shown here is derived from an EMBL/GenBank/DDBJ whole genome shotgun (WGS) entry which is preliminary data.</text>
</comment>
<keyword evidence="4" id="KW-0732">Signal</keyword>
<dbReference type="InterPro" id="IPR001764">
    <property type="entry name" value="Glyco_hydro_3_N"/>
</dbReference>
<dbReference type="InterPro" id="IPR036962">
    <property type="entry name" value="Glyco_hydro_3_N_sf"/>
</dbReference>
<dbReference type="RefSeq" id="WP_106180586.1">
    <property type="nucleotide sequence ID" value="NZ_PVNH01000009.1"/>
</dbReference>
<organism evidence="6 7">
    <name type="scientific">Prauserella shujinwangii</name>
    <dbReference type="NCBI Taxonomy" id="1453103"/>
    <lineage>
        <taxon>Bacteria</taxon>
        <taxon>Bacillati</taxon>
        <taxon>Actinomycetota</taxon>
        <taxon>Actinomycetes</taxon>
        <taxon>Pseudonocardiales</taxon>
        <taxon>Pseudonocardiaceae</taxon>
        <taxon>Prauserella</taxon>
    </lineage>
</organism>
<proteinExistence type="inferred from homology"/>
<dbReference type="Gene3D" id="3.20.20.300">
    <property type="entry name" value="Glycoside hydrolase, family 3, N-terminal domain"/>
    <property type="match status" value="1"/>
</dbReference>
<protein>
    <submittedName>
        <fullName evidence="6">Beta-glucosidase-like glycosyl hydrolase</fullName>
    </submittedName>
</protein>
<feature type="chain" id="PRO_5015510717" evidence="4">
    <location>
        <begin position="27"/>
        <end position="764"/>
    </location>
</feature>
<evidence type="ECO:0000256" key="2">
    <source>
        <dbReference type="ARBA" id="ARBA00022801"/>
    </source>
</evidence>
<sequence>MRRGLVLLSCVVLALSGVVGVTPVSARTQPEPCPWVGSDAPVEERVGQVLTRMTLDEKLAMVHGSAGPFDYVGPVYAGLVPAIPRLCVPRLGLSDGPAGVGNGKTGVTQLPAPLALAAGWSRDLAAEYGDVLAAEVRGKGADVALTPSVDVFRDPRAGRGFETFGEDPYLIGELAAAEIEAVQNRGVLAQAKHLAAYTQETFRNTALGNAVVDERTLQEIYLAPFDAAVAAGVASVMCGYNYLNGVHACNNTYLLSQVLKGQFGFSGFTTSDWFAMHASHAAANAGLDMQMPGGCLFGPRLRAGVESGAVPATRLDDMVARILRQMFRHGLFDRPRTGSPDAVVTGPEHASVARRVAERGTVLLKNDDAVLPLTGTDSVAVIGQAAGAGVIGSGGGSAHVIAPSIVTPYDGIARRAAESGATVRFDDGRDRGRAARLAADSATAVVFVGKWSSESKDHGDIALSDADNKLIAEVAEANPRTVVVLNTGGPVTMPWVADVAGVLAAWYPGQEYGDAIAALLFGDVNPSGKLPVTFPADLGQVPASGADRFPGGRHSEGLAVGYRWYDQQGSDPLFPFGFGLSYSAFAYDGLRVSPPTADGAVTVTADVTNTGERAGAEVAQLYLSHPEPDGEPPRVLRGFDRLELAPGETGQARFVLDARAFSHWDTGSHRWVRSAGEYTLSVGGSSRDLPLTGTVSFADTVATSEPTPPPPPGAPSGGDDALTTLANLVTCPNEALFTGAVGAASVFGLSRPEQAETPPRDPDS</sequence>
<dbReference type="Proteomes" id="UP000238362">
    <property type="component" value="Unassembled WGS sequence"/>
</dbReference>
<evidence type="ECO:0000256" key="1">
    <source>
        <dbReference type="ARBA" id="ARBA00005336"/>
    </source>
</evidence>
<dbReference type="SUPFAM" id="SSF52279">
    <property type="entry name" value="Beta-D-glucan exohydrolase, C-terminal domain"/>
    <property type="match status" value="1"/>
</dbReference>
<dbReference type="PANTHER" id="PTHR42715:SF10">
    <property type="entry name" value="BETA-GLUCOSIDASE"/>
    <property type="match status" value="1"/>
</dbReference>
<comment type="similarity">
    <text evidence="1">Belongs to the glycosyl hydrolase 3 family.</text>
</comment>
<dbReference type="GO" id="GO:0005975">
    <property type="term" value="P:carbohydrate metabolic process"/>
    <property type="evidence" value="ECO:0007669"/>
    <property type="project" value="InterPro"/>
</dbReference>
<dbReference type="OrthoDB" id="3187421at2"/>
<evidence type="ECO:0000256" key="3">
    <source>
        <dbReference type="SAM" id="MobiDB-lite"/>
    </source>
</evidence>
<evidence type="ECO:0000313" key="7">
    <source>
        <dbReference type="Proteomes" id="UP000238362"/>
    </source>
</evidence>
<dbReference type="GO" id="GO:0004553">
    <property type="term" value="F:hydrolase activity, hydrolyzing O-glycosyl compounds"/>
    <property type="evidence" value="ECO:0007669"/>
    <property type="project" value="InterPro"/>
</dbReference>
<dbReference type="Pfam" id="PF00933">
    <property type="entry name" value="Glyco_hydro_3"/>
    <property type="match status" value="1"/>
</dbReference>
<accession>A0A2T0LPW3</accession>
<dbReference type="EMBL" id="PVNH01000009">
    <property type="protein sequence ID" value="PRX45364.1"/>
    <property type="molecule type" value="Genomic_DNA"/>
</dbReference>